<reference evidence="2 3" key="1">
    <citation type="submission" date="2020-01" db="EMBL/GenBank/DDBJ databases">
        <title>Aspergillus terreus IFO 6365 whole genome shotgun sequence.</title>
        <authorList>
            <person name="Kanamasa S."/>
            <person name="Takahashi H."/>
        </authorList>
    </citation>
    <scope>NUCLEOTIDE SEQUENCE [LARGE SCALE GENOMIC DNA]</scope>
    <source>
        <strain evidence="2 3">IFO 6365</strain>
    </source>
</reference>
<dbReference type="Proteomes" id="UP000452235">
    <property type="component" value="Unassembled WGS sequence"/>
</dbReference>
<dbReference type="PANTHER" id="PTHR37012:SF7">
    <property type="entry name" value="B-ZIP TRANSCRIPTION FACTOR (EUROFUNG)-RELATED"/>
    <property type="match status" value="1"/>
</dbReference>
<dbReference type="OrthoDB" id="5086080at2759"/>
<gene>
    <name evidence="2" type="ORF">ATEIFO6365_0001067900</name>
</gene>
<dbReference type="VEuPathDB" id="FungiDB:ATEG_01473"/>
<dbReference type="PANTHER" id="PTHR37012">
    <property type="entry name" value="B-ZIP TRANSCRIPTION FACTOR (EUROFUNG)-RELATED"/>
    <property type="match status" value="1"/>
</dbReference>
<protein>
    <submittedName>
        <fullName evidence="2">Uncharacterized protein</fullName>
    </submittedName>
</protein>
<accession>A0A5M3YRE0</accession>
<evidence type="ECO:0000256" key="1">
    <source>
        <dbReference type="SAM" id="MobiDB-lite"/>
    </source>
</evidence>
<evidence type="ECO:0000313" key="2">
    <source>
        <dbReference type="EMBL" id="GFF12456.1"/>
    </source>
</evidence>
<evidence type="ECO:0000313" key="3">
    <source>
        <dbReference type="Proteomes" id="UP000452235"/>
    </source>
</evidence>
<comment type="caution">
    <text evidence="2">The sequence shown here is derived from an EMBL/GenBank/DDBJ whole genome shotgun (WGS) entry which is preliminary data.</text>
</comment>
<keyword evidence="3" id="KW-1185">Reference proteome</keyword>
<feature type="region of interest" description="Disordered" evidence="1">
    <location>
        <begin position="86"/>
        <end position="121"/>
    </location>
</feature>
<proteinExistence type="predicted"/>
<feature type="compositionally biased region" description="Low complexity" evidence="1">
    <location>
        <begin position="1"/>
        <end position="11"/>
    </location>
</feature>
<dbReference type="EMBL" id="BLJY01000001">
    <property type="protein sequence ID" value="GFF12456.1"/>
    <property type="molecule type" value="Genomic_DNA"/>
</dbReference>
<sequence>MSSSPSQPQESASKDRKRITDRRAQRNRRERIKLHISRLEKRVEELTDVSANGESALLKKLEEKQLENARLADIIKQIHALTGDARDASKASVSAAPQVPRGQPQRIRSRTPETQSPDGADIIASTQPTQQLTHENDFVNANPSPYHGLVCGTGLGNYFAVVNSCITGILRTADSIISSAEDDDDLAIRAILHGWESVGHQPGLDNCWEFLKALDQGLFYRTGPVERLAILRLMRAMLAWNAVPPKRSERHVPSYMCPTPTQHLIPHEPLMDFFVWPDLRDHLILSGVSYVPESASAQYASDIRLTWPYQIRDTCKYHTMKEKYQFSNEFNHAYFDLNSWIVRWDVACLLDVQGPF</sequence>
<dbReference type="InterPro" id="IPR021833">
    <property type="entry name" value="DUF3425"/>
</dbReference>
<dbReference type="Pfam" id="PF11905">
    <property type="entry name" value="DUF3425"/>
    <property type="match status" value="1"/>
</dbReference>
<feature type="region of interest" description="Disordered" evidence="1">
    <location>
        <begin position="1"/>
        <end position="31"/>
    </location>
</feature>
<dbReference type="AlphaFoldDB" id="A0A5M3YRE0"/>
<feature type="compositionally biased region" description="Basic residues" evidence="1">
    <location>
        <begin position="15"/>
        <end position="31"/>
    </location>
</feature>
<name>A0A5M3YRE0_ASPTE</name>
<organism evidence="2 3">
    <name type="scientific">Aspergillus terreus</name>
    <dbReference type="NCBI Taxonomy" id="33178"/>
    <lineage>
        <taxon>Eukaryota</taxon>
        <taxon>Fungi</taxon>
        <taxon>Dikarya</taxon>
        <taxon>Ascomycota</taxon>
        <taxon>Pezizomycotina</taxon>
        <taxon>Eurotiomycetes</taxon>
        <taxon>Eurotiomycetidae</taxon>
        <taxon>Eurotiales</taxon>
        <taxon>Aspergillaceae</taxon>
        <taxon>Aspergillus</taxon>
        <taxon>Aspergillus subgen. Circumdati</taxon>
    </lineage>
</organism>